<dbReference type="RefSeq" id="WP_133596242.1">
    <property type="nucleotide sequence ID" value="NZ_SNYL01000004.1"/>
</dbReference>
<dbReference type="PANTHER" id="PTHR33529:SF2">
    <property type="entry name" value="LIPOPOLYSACCHARIDE EXPORT SYSTEM PERMEASE PROTEIN LPTG"/>
    <property type="match status" value="1"/>
</dbReference>
<dbReference type="InterPro" id="IPR030923">
    <property type="entry name" value="LptG"/>
</dbReference>
<feature type="transmembrane region" description="Helical" evidence="6">
    <location>
        <begin position="347"/>
        <end position="370"/>
    </location>
</feature>
<keyword evidence="4 6" id="KW-1133">Transmembrane helix</keyword>
<comment type="caution">
    <text evidence="7">The sequence shown here is derived from an EMBL/GenBank/DDBJ whole genome shotgun (WGS) entry which is preliminary data.</text>
</comment>
<evidence type="ECO:0000256" key="2">
    <source>
        <dbReference type="ARBA" id="ARBA00022475"/>
    </source>
</evidence>
<name>A0A4R6UBM6_9BURK</name>
<evidence type="ECO:0000256" key="5">
    <source>
        <dbReference type="ARBA" id="ARBA00023136"/>
    </source>
</evidence>
<dbReference type="GO" id="GO:0015920">
    <property type="term" value="P:lipopolysaccharide transport"/>
    <property type="evidence" value="ECO:0007669"/>
    <property type="project" value="TreeGrafter"/>
</dbReference>
<evidence type="ECO:0000313" key="8">
    <source>
        <dbReference type="Proteomes" id="UP000295510"/>
    </source>
</evidence>
<evidence type="ECO:0000256" key="4">
    <source>
        <dbReference type="ARBA" id="ARBA00022989"/>
    </source>
</evidence>
<dbReference type="PANTHER" id="PTHR33529">
    <property type="entry name" value="SLR0882 PROTEIN-RELATED"/>
    <property type="match status" value="1"/>
</dbReference>
<evidence type="ECO:0000313" key="7">
    <source>
        <dbReference type="EMBL" id="TDQ44060.1"/>
    </source>
</evidence>
<feature type="transmembrane region" description="Helical" evidence="6">
    <location>
        <begin position="288"/>
        <end position="307"/>
    </location>
</feature>
<keyword evidence="8" id="KW-1185">Reference proteome</keyword>
<sequence length="372" mass="41623">MRTVRKLIFGEVLSAIGFVALAFLALFVFFDLVDELPALGRASPLDASLRYGMPQALLYVGLLVPSRLYELLPIAVLIGSVYGLVRLAQGSEFTILRTSGLGPWRALQTMLWLGAGFVVLTVAIGDYLAPWADRQGQLLKATYQGRISVGQTGAWLKERGDDRQISVNVRAMDARGELEGVRIFEFDDDGRIRQTVQAASATVDNAAGLWRLRDVRLREFVHGTQAPQTRHSTPETLDWPTTLTTDMIAVALLKPERMRTADLFRYIRHLEANNQTAQRYEIEFWRKVFYPLSCLVMVVLALPFAYLHFRAKGLAAYVFAGVMIGISFFLLNNVFGYIGNLRNWEPWLASAAPSLLYSLASLGAFGWLVLKR</sequence>
<reference evidence="7 8" key="1">
    <citation type="submission" date="2019-03" db="EMBL/GenBank/DDBJ databases">
        <title>Genomic Encyclopedia of Type Strains, Phase IV (KMG-IV): sequencing the most valuable type-strain genomes for metagenomic binning, comparative biology and taxonomic classification.</title>
        <authorList>
            <person name="Goeker M."/>
        </authorList>
    </citation>
    <scope>NUCLEOTIDE SEQUENCE [LARGE SCALE GENOMIC DNA]</scope>
    <source>
        <strain evidence="7 8">DSM 19605</strain>
    </source>
</reference>
<dbReference type="GO" id="GO:0055085">
    <property type="term" value="P:transmembrane transport"/>
    <property type="evidence" value="ECO:0007669"/>
    <property type="project" value="InterPro"/>
</dbReference>
<organism evidence="7 8">
    <name type="scientific">Tepidicella xavieri</name>
    <dbReference type="NCBI Taxonomy" id="360241"/>
    <lineage>
        <taxon>Bacteria</taxon>
        <taxon>Pseudomonadati</taxon>
        <taxon>Pseudomonadota</taxon>
        <taxon>Betaproteobacteria</taxon>
        <taxon>Burkholderiales</taxon>
        <taxon>Tepidicella</taxon>
    </lineage>
</organism>
<protein>
    <submittedName>
        <fullName evidence="7">Lipopolysaccharide export system permease protein</fullName>
    </submittedName>
</protein>
<dbReference type="AlphaFoldDB" id="A0A4R6UBM6"/>
<proteinExistence type="predicted"/>
<evidence type="ECO:0000256" key="1">
    <source>
        <dbReference type="ARBA" id="ARBA00004651"/>
    </source>
</evidence>
<dbReference type="InterPro" id="IPR005495">
    <property type="entry name" value="LptG/LptF_permease"/>
</dbReference>
<accession>A0A4R6UBM6</accession>
<feature type="transmembrane region" description="Helical" evidence="6">
    <location>
        <begin position="314"/>
        <end position="335"/>
    </location>
</feature>
<keyword evidence="3 6" id="KW-0812">Transmembrane</keyword>
<dbReference type="OrthoDB" id="9776227at2"/>
<feature type="transmembrane region" description="Helical" evidence="6">
    <location>
        <begin position="7"/>
        <end position="30"/>
    </location>
</feature>
<evidence type="ECO:0000256" key="6">
    <source>
        <dbReference type="SAM" id="Phobius"/>
    </source>
</evidence>
<dbReference type="Pfam" id="PF03739">
    <property type="entry name" value="LptF_LptG"/>
    <property type="match status" value="1"/>
</dbReference>
<comment type="subcellular location">
    <subcellularLocation>
        <location evidence="1">Cell membrane</location>
        <topology evidence="1">Multi-pass membrane protein</topology>
    </subcellularLocation>
</comment>
<keyword evidence="5 6" id="KW-0472">Membrane</keyword>
<feature type="transmembrane region" description="Helical" evidence="6">
    <location>
        <begin position="68"/>
        <end position="88"/>
    </location>
</feature>
<evidence type="ECO:0000256" key="3">
    <source>
        <dbReference type="ARBA" id="ARBA00022692"/>
    </source>
</evidence>
<dbReference type="Proteomes" id="UP000295510">
    <property type="component" value="Unassembled WGS sequence"/>
</dbReference>
<dbReference type="EMBL" id="SNYL01000004">
    <property type="protein sequence ID" value="TDQ44060.1"/>
    <property type="molecule type" value="Genomic_DNA"/>
</dbReference>
<dbReference type="GO" id="GO:0043190">
    <property type="term" value="C:ATP-binding cassette (ABC) transporter complex"/>
    <property type="evidence" value="ECO:0007669"/>
    <property type="project" value="InterPro"/>
</dbReference>
<feature type="transmembrane region" description="Helical" evidence="6">
    <location>
        <begin position="109"/>
        <end position="129"/>
    </location>
</feature>
<dbReference type="NCBIfam" id="TIGR04408">
    <property type="entry name" value="LptG_lptG"/>
    <property type="match status" value="1"/>
</dbReference>
<keyword evidence="2" id="KW-1003">Cell membrane</keyword>
<gene>
    <name evidence="7" type="ORF">DFR43_104151</name>
</gene>